<evidence type="ECO:0000313" key="1">
    <source>
        <dbReference type="EMBL" id="JAD24992.1"/>
    </source>
</evidence>
<sequence length="51" mass="6318">MTREPDIRSLTVFFLFRIELREFSYQFDIFETRRTKVNLNVNLGDQWSYKP</sequence>
<reference evidence="1" key="1">
    <citation type="submission" date="2014-09" db="EMBL/GenBank/DDBJ databases">
        <authorList>
            <person name="Magalhaes I.L.F."/>
            <person name="Oliveira U."/>
            <person name="Santos F.R."/>
            <person name="Vidigal T.H.D.A."/>
            <person name="Brescovit A.D."/>
            <person name="Santos A.J."/>
        </authorList>
    </citation>
    <scope>NUCLEOTIDE SEQUENCE</scope>
    <source>
        <tissue evidence="1">Shoot tissue taken approximately 20 cm above the soil surface</tissue>
    </source>
</reference>
<protein>
    <submittedName>
        <fullName evidence="1">Uncharacterized protein</fullName>
    </submittedName>
</protein>
<dbReference type="AlphaFoldDB" id="A0A0A8YRI1"/>
<name>A0A0A8YRI1_ARUDO</name>
<organism evidence="1">
    <name type="scientific">Arundo donax</name>
    <name type="common">Giant reed</name>
    <name type="synonym">Donax arundinaceus</name>
    <dbReference type="NCBI Taxonomy" id="35708"/>
    <lineage>
        <taxon>Eukaryota</taxon>
        <taxon>Viridiplantae</taxon>
        <taxon>Streptophyta</taxon>
        <taxon>Embryophyta</taxon>
        <taxon>Tracheophyta</taxon>
        <taxon>Spermatophyta</taxon>
        <taxon>Magnoliopsida</taxon>
        <taxon>Liliopsida</taxon>
        <taxon>Poales</taxon>
        <taxon>Poaceae</taxon>
        <taxon>PACMAD clade</taxon>
        <taxon>Arundinoideae</taxon>
        <taxon>Arundineae</taxon>
        <taxon>Arundo</taxon>
    </lineage>
</organism>
<dbReference type="EMBL" id="GBRH01272903">
    <property type="protein sequence ID" value="JAD24992.1"/>
    <property type="molecule type" value="Transcribed_RNA"/>
</dbReference>
<reference evidence="1" key="2">
    <citation type="journal article" date="2015" name="Data Brief">
        <title>Shoot transcriptome of the giant reed, Arundo donax.</title>
        <authorList>
            <person name="Barrero R.A."/>
            <person name="Guerrero F.D."/>
            <person name="Moolhuijzen P."/>
            <person name="Goolsby J.A."/>
            <person name="Tidwell J."/>
            <person name="Bellgard S.E."/>
            <person name="Bellgard M.I."/>
        </authorList>
    </citation>
    <scope>NUCLEOTIDE SEQUENCE</scope>
    <source>
        <tissue evidence="1">Shoot tissue taken approximately 20 cm above the soil surface</tissue>
    </source>
</reference>
<proteinExistence type="predicted"/>
<accession>A0A0A8YRI1</accession>